<evidence type="ECO:0000313" key="2">
    <source>
        <dbReference type="Proteomes" id="UP000494117"/>
    </source>
</evidence>
<evidence type="ECO:0008006" key="3">
    <source>
        <dbReference type="Google" id="ProtNLM"/>
    </source>
</evidence>
<protein>
    <recommendedName>
        <fullName evidence="3">HTH tetR-type domain-containing protein</fullName>
    </recommendedName>
</protein>
<accession>A0A6S7DES7</accession>
<gene>
    <name evidence="1" type="ORF">LMG26858_02822</name>
</gene>
<reference evidence="1 2" key="1">
    <citation type="submission" date="2020-04" db="EMBL/GenBank/DDBJ databases">
        <authorList>
            <person name="De Canck E."/>
        </authorList>
    </citation>
    <scope>NUCLEOTIDE SEQUENCE [LARGE SCALE GENOMIC DNA]</scope>
    <source>
        <strain evidence="1 2">LMG 26858</strain>
    </source>
</reference>
<evidence type="ECO:0000313" key="1">
    <source>
        <dbReference type="EMBL" id="CAB3872907.1"/>
    </source>
</evidence>
<dbReference type="InterPro" id="IPR009057">
    <property type="entry name" value="Homeodomain-like_sf"/>
</dbReference>
<sequence length="188" mass="20796">MSEGLDDKLARALALSVAQQPRANLQQLARSAGISKATLYRISPTREGVIDLLMERASQHLQEALVRADLDAPPHAAALQRLTEAVVQGREYYLFWNHAHWTRLIDARNEDADVQIPSFFGDALDAFFLNGQKAGVFRIDVPSMWLVRAYDSLLYAAMDAAQRGEIAPLGMASMVQKLFLDGAVDTRA</sequence>
<dbReference type="RefSeq" id="WP_175207663.1">
    <property type="nucleotide sequence ID" value="NZ_CADILG010000019.1"/>
</dbReference>
<name>A0A6S7DES7_9BURK</name>
<dbReference type="EMBL" id="CADILG010000019">
    <property type="protein sequence ID" value="CAB3872907.1"/>
    <property type="molecule type" value="Genomic_DNA"/>
</dbReference>
<organism evidence="1 2">
    <name type="scientific">Achromobacter anxifer</name>
    <dbReference type="NCBI Taxonomy" id="1287737"/>
    <lineage>
        <taxon>Bacteria</taxon>
        <taxon>Pseudomonadati</taxon>
        <taxon>Pseudomonadota</taxon>
        <taxon>Betaproteobacteria</taxon>
        <taxon>Burkholderiales</taxon>
        <taxon>Alcaligenaceae</taxon>
        <taxon>Achromobacter</taxon>
    </lineage>
</organism>
<dbReference type="SUPFAM" id="SSF46689">
    <property type="entry name" value="Homeodomain-like"/>
    <property type="match status" value="1"/>
</dbReference>
<dbReference type="AlphaFoldDB" id="A0A6S7DES7"/>
<proteinExistence type="predicted"/>
<keyword evidence="2" id="KW-1185">Reference proteome</keyword>
<dbReference type="Proteomes" id="UP000494117">
    <property type="component" value="Unassembled WGS sequence"/>
</dbReference>
<dbReference type="Gene3D" id="1.10.357.10">
    <property type="entry name" value="Tetracycline Repressor, domain 2"/>
    <property type="match status" value="1"/>
</dbReference>